<dbReference type="InterPro" id="IPR000483">
    <property type="entry name" value="Cys-rich_flank_reg_C"/>
</dbReference>
<evidence type="ECO:0000313" key="6">
    <source>
        <dbReference type="Proteomes" id="UP000504631"/>
    </source>
</evidence>
<evidence type="ECO:0000259" key="5">
    <source>
        <dbReference type="SMART" id="SM00082"/>
    </source>
</evidence>
<keyword evidence="6" id="KW-1185">Reference proteome</keyword>
<feature type="domain" description="LRRCT" evidence="5">
    <location>
        <begin position="344"/>
        <end position="399"/>
    </location>
</feature>
<sequence>MFAKKLQISSTLVSRSQDLLSLGWRKLLVPVSLFGVIALLFCLCYIFWDTMDYKIMENNVFIQDLNSAIKENSTLSQHSLNDTMQHKTGKTYCQTGPSCNTITCSSIPQDSGTVVSEFIENNFKAICKDTTSVKLSLIKCKFPENMLRKNWLCTNLSIEELTFEHCFLSKIEDNAFSSSIYEQTKKISMINNELVSLRKAMFRHLKMLEVLSINENIVKSAEFNLLEEVAGSLTTLDLRQAIDDRKVLRNITGGNALSKLELLSLWGNSISVIDAELFVGVPMVKSLYLHASNIETVSQDTLQPMASSILQITLYSNNIVSLPQGLLDHVVDSNKCFGMFMYDNPWHCDCSLKWLQDFMQNQYICMDQSNVVNSDRKIPICKTPQEKAGKPFTTVDFCSQSTINSTISTTTLKSTKHDWIQTTTITPTKGINNQTTQTPDTTNRMVHVNCSLTYTYIQTANTRKLLSTDVLQFPPRFPHFYVSKVSDRSILVNLPDLNKKITLLWFDNNNVDSSLGCAKNVKYSYLLQNIDSQATYTICLLDDNGDNVSPLNCLAVTTRPTYEYRTWLTNADKSLVFPLLISSLILLFFVGAFLSFLLIRRYPTLLRGNKRIMLVKRRNVDAIVLPKGVDMDEEKQRKSISVSYVSKLYEDGYVTPLPPERMLLPRRSRISRTSSQSDRNSYVSEVETIESQLAFWKLKSELEKQKSIAPPLPPHPSNLIPSVSWGIDTKDDRDYEVFNLNSVIPDAY</sequence>
<evidence type="ECO:0000256" key="4">
    <source>
        <dbReference type="SAM" id="Phobius"/>
    </source>
</evidence>
<reference evidence="7" key="1">
    <citation type="submission" date="2025-08" db="UniProtKB">
        <authorList>
            <consortium name="RefSeq"/>
        </authorList>
    </citation>
    <scope>IDENTIFICATION</scope>
    <source>
        <tissue evidence="7">Muscle</tissue>
    </source>
</reference>
<evidence type="ECO:0000313" key="7">
    <source>
        <dbReference type="RefSeq" id="XP_033354473.1"/>
    </source>
</evidence>
<keyword evidence="3" id="KW-0677">Repeat</keyword>
<dbReference type="Pfam" id="PF13855">
    <property type="entry name" value="LRR_8"/>
    <property type="match status" value="1"/>
</dbReference>
<dbReference type="InterPro" id="IPR032675">
    <property type="entry name" value="LRR_dom_sf"/>
</dbReference>
<dbReference type="SUPFAM" id="SSF52058">
    <property type="entry name" value="L domain-like"/>
    <property type="match status" value="1"/>
</dbReference>
<dbReference type="SMART" id="SM00082">
    <property type="entry name" value="LRRCT"/>
    <property type="match status" value="1"/>
</dbReference>
<dbReference type="PANTHER" id="PTHR24369:SF210">
    <property type="entry name" value="CHAOPTIN-RELATED"/>
    <property type="match status" value="1"/>
</dbReference>
<evidence type="ECO:0000256" key="3">
    <source>
        <dbReference type="ARBA" id="ARBA00022737"/>
    </source>
</evidence>
<dbReference type="GeneID" id="117236016"/>
<dbReference type="PANTHER" id="PTHR24369">
    <property type="entry name" value="ANTIGEN BSP, PUTATIVE-RELATED"/>
    <property type="match status" value="1"/>
</dbReference>
<dbReference type="Gene3D" id="3.80.10.10">
    <property type="entry name" value="Ribonuclease Inhibitor"/>
    <property type="match status" value="2"/>
</dbReference>
<keyword evidence="4" id="KW-0812">Transmembrane</keyword>
<gene>
    <name evidence="7" type="primary">LOC117236016</name>
</gene>
<feature type="transmembrane region" description="Helical" evidence="4">
    <location>
        <begin position="575"/>
        <end position="599"/>
    </location>
</feature>
<dbReference type="AlphaFoldDB" id="A0A6J3KMN3"/>
<keyword evidence="2" id="KW-0732">Signal</keyword>
<feature type="transmembrane region" description="Helical" evidence="4">
    <location>
        <begin position="27"/>
        <end position="48"/>
    </location>
</feature>
<proteinExistence type="predicted"/>
<dbReference type="Proteomes" id="UP000504631">
    <property type="component" value="Unplaced"/>
</dbReference>
<name>A0A6J3KMN3_9HYME</name>
<keyword evidence="4" id="KW-0472">Membrane</keyword>
<dbReference type="KEGG" id="bvk:117236016"/>
<dbReference type="InterPro" id="IPR001611">
    <property type="entry name" value="Leu-rich_rpt"/>
</dbReference>
<evidence type="ECO:0000256" key="1">
    <source>
        <dbReference type="ARBA" id="ARBA00022614"/>
    </source>
</evidence>
<keyword evidence="1" id="KW-0433">Leucine-rich repeat</keyword>
<protein>
    <submittedName>
        <fullName evidence="7">Leucine-rich repeat-containing protein 15-like isoform X1</fullName>
    </submittedName>
</protein>
<evidence type="ECO:0000256" key="2">
    <source>
        <dbReference type="ARBA" id="ARBA00022729"/>
    </source>
</evidence>
<accession>A0A6J3KMN3</accession>
<dbReference type="RefSeq" id="XP_033354473.1">
    <property type="nucleotide sequence ID" value="XM_033498582.1"/>
</dbReference>
<organism evidence="6 7">
    <name type="scientific">Bombus vosnesenskii</name>
    <dbReference type="NCBI Taxonomy" id="207650"/>
    <lineage>
        <taxon>Eukaryota</taxon>
        <taxon>Metazoa</taxon>
        <taxon>Ecdysozoa</taxon>
        <taxon>Arthropoda</taxon>
        <taxon>Hexapoda</taxon>
        <taxon>Insecta</taxon>
        <taxon>Pterygota</taxon>
        <taxon>Neoptera</taxon>
        <taxon>Endopterygota</taxon>
        <taxon>Hymenoptera</taxon>
        <taxon>Apocrita</taxon>
        <taxon>Aculeata</taxon>
        <taxon>Apoidea</taxon>
        <taxon>Anthophila</taxon>
        <taxon>Apidae</taxon>
        <taxon>Bombus</taxon>
        <taxon>Pyrobombus</taxon>
    </lineage>
</organism>
<keyword evidence="4" id="KW-1133">Transmembrane helix</keyword>
<dbReference type="InterPro" id="IPR050541">
    <property type="entry name" value="LRR_TM_domain-containing"/>
</dbReference>
<dbReference type="GO" id="GO:0005886">
    <property type="term" value="C:plasma membrane"/>
    <property type="evidence" value="ECO:0007669"/>
    <property type="project" value="TreeGrafter"/>
</dbReference>